<dbReference type="PANTHER" id="PTHR38386">
    <property type="entry name" value="OS05G0426900 PROTEIN"/>
    <property type="match status" value="1"/>
</dbReference>
<evidence type="ECO:0000313" key="2">
    <source>
        <dbReference type="EMBL" id="KAK1267590.1"/>
    </source>
</evidence>
<sequence length="153" mass="16664">MSGYYKMRSTTTIKSRSMDFSDPYSPPPTNTQHPSIEVDPPGEMFGVILNRNCSASTTTTTTTTSQRSSNTPHMRTSNTSGNGGGGSIHAAVMRAFSMRKTNSGGEGYCRIHDQSELMQQPSFDDGGADDGVIAPPMKRRGRIIRACKWIFGF</sequence>
<gene>
    <name evidence="2" type="ORF">QJS04_geneDACA009082</name>
</gene>
<feature type="compositionally biased region" description="Low complexity" evidence="1">
    <location>
        <begin position="56"/>
        <end position="80"/>
    </location>
</feature>
<dbReference type="AlphaFoldDB" id="A0AAV9ATZ6"/>
<proteinExistence type="predicted"/>
<name>A0AAV9ATZ6_ACOGR</name>
<dbReference type="Proteomes" id="UP001179952">
    <property type="component" value="Unassembled WGS sequence"/>
</dbReference>
<feature type="region of interest" description="Disordered" evidence="1">
    <location>
        <begin position="16"/>
        <end position="42"/>
    </location>
</feature>
<protein>
    <submittedName>
        <fullName evidence="2">Uncharacterized protein</fullName>
    </submittedName>
</protein>
<dbReference type="EMBL" id="JAUJYN010000007">
    <property type="protein sequence ID" value="KAK1267590.1"/>
    <property type="molecule type" value="Genomic_DNA"/>
</dbReference>
<organism evidence="2 3">
    <name type="scientific">Acorus gramineus</name>
    <name type="common">Dwarf sweet flag</name>
    <dbReference type="NCBI Taxonomy" id="55184"/>
    <lineage>
        <taxon>Eukaryota</taxon>
        <taxon>Viridiplantae</taxon>
        <taxon>Streptophyta</taxon>
        <taxon>Embryophyta</taxon>
        <taxon>Tracheophyta</taxon>
        <taxon>Spermatophyta</taxon>
        <taxon>Magnoliopsida</taxon>
        <taxon>Liliopsida</taxon>
        <taxon>Acoraceae</taxon>
        <taxon>Acorus</taxon>
    </lineage>
</organism>
<comment type="caution">
    <text evidence="2">The sequence shown here is derived from an EMBL/GenBank/DDBJ whole genome shotgun (WGS) entry which is preliminary data.</text>
</comment>
<reference evidence="2" key="2">
    <citation type="submission" date="2023-06" db="EMBL/GenBank/DDBJ databases">
        <authorList>
            <person name="Ma L."/>
            <person name="Liu K.-W."/>
            <person name="Li Z."/>
            <person name="Hsiao Y.-Y."/>
            <person name="Qi Y."/>
            <person name="Fu T."/>
            <person name="Tang G."/>
            <person name="Zhang D."/>
            <person name="Sun W.-H."/>
            <person name="Liu D.-K."/>
            <person name="Li Y."/>
            <person name="Chen G.-Z."/>
            <person name="Liu X.-D."/>
            <person name="Liao X.-Y."/>
            <person name="Jiang Y.-T."/>
            <person name="Yu X."/>
            <person name="Hao Y."/>
            <person name="Huang J."/>
            <person name="Zhao X.-W."/>
            <person name="Ke S."/>
            <person name="Chen Y.-Y."/>
            <person name="Wu W.-L."/>
            <person name="Hsu J.-L."/>
            <person name="Lin Y.-F."/>
            <person name="Huang M.-D."/>
            <person name="Li C.-Y."/>
            <person name="Huang L."/>
            <person name="Wang Z.-W."/>
            <person name="Zhao X."/>
            <person name="Zhong W.-Y."/>
            <person name="Peng D.-H."/>
            <person name="Ahmad S."/>
            <person name="Lan S."/>
            <person name="Zhang J.-S."/>
            <person name="Tsai W.-C."/>
            <person name="Van De Peer Y."/>
            <person name="Liu Z.-J."/>
        </authorList>
    </citation>
    <scope>NUCLEOTIDE SEQUENCE</scope>
    <source>
        <strain evidence="2">SCP</strain>
        <tissue evidence="2">Leaves</tissue>
    </source>
</reference>
<keyword evidence="3" id="KW-1185">Reference proteome</keyword>
<reference evidence="2" key="1">
    <citation type="journal article" date="2023" name="Nat. Commun.">
        <title>Diploid and tetraploid genomes of Acorus and the evolution of monocots.</title>
        <authorList>
            <person name="Ma L."/>
            <person name="Liu K.W."/>
            <person name="Li Z."/>
            <person name="Hsiao Y.Y."/>
            <person name="Qi Y."/>
            <person name="Fu T."/>
            <person name="Tang G.D."/>
            <person name="Zhang D."/>
            <person name="Sun W.H."/>
            <person name="Liu D.K."/>
            <person name="Li Y."/>
            <person name="Chen G.Z."/>
            <person name="Liu X.D."/>
            <person name="Liao X.Y."/>
            <person name="Jiang Y.T."/>
            <person name="Yu X."/>
            <person name="Hao Y."/>
            <person name="Huang J."/>
            <person name="Zhao X.W."/>
            <person name="Ke S."/>
            <person name="Chen Y.Y."/>
            <person name="Wu W.L."/>
            <person name="Hsu J.L."/>
            <person name="Lin Y.F."/>
            <person name="Huang M.D."/>
            <person name="Li C.Y."/>
            <person name="Huang L."/>
            <person name="Wang Z.W."/>
            <person name="Zhao X."/>
            <person name="Zhong W.Y."/>
            <person name="Peng D.H."/>
            <person name="Ahmad S."/>
            <person name="Lan S."/>
            <person name="Zhang J.S."/>
            <person name="Tsai W.C."/>
            <person name="Van de Peer Y."/>
            <person name="Liu Z.J."/>
        </authorList>
    </citation>
    <scope>NUCLEOTIDE SEQUENCE</scope>
    <source>
        <strain evidence="2">SCP</strain>
    </source>
</reference>
<feature type="region of interest" description="Disordered" evidence="1">
    <location>
        <begin position="56"/>
        <end position="85"/>
    </location>
</feature>
<accession>A0AAV9ATZ6</accession>
<evidence type="ECO:0000256" key="1">
    <source>
        <dbReference type="SAM" id="MobiDB-lite"/>
    </source>
</evidence>
<dbReference type="PANTHER" id="PTHR38386:SF6">
    <property type="entry name" value="OS05G0426900 PROTEIN"/>
    <property type="match status" value="1"/>
</dbReference>
<evidence type="ECO:0000313" key="3">
    <source>
        <dbReference type="Proteomes" id="UP001179952"/>
    </source>
</evidence>